<keyword evidence="3" id="KW-0804">Transcription</keyword>
<keyword evidence="7" id="KW-1185">Reference proteome</keyword>
<dbReference type="Pfam" id="PF00440">
    <property type="entry name" value="TetR_N"/>
    <property type="match status" value="1"/>
</dbReference>
<dbReference type="EMBL" id="JAGIYZ010000012">
    <property type="protein sequence ID" value="MBP0465001.1"/>
    <property type="molecule type" value="Genomic_DNA"/>
</dbReference>
<feature type="DNA-binding region" description="H-T-H motif" evidence="4">
    <location>
        <begin position="37"/>
        <end position="56"/>
    </location>
</feature>
<dbReference type="InterPro" id="IPR041478">
    <property type="entry name" value="TetR_C_27"/>
</dbReference>
<gene>
    <name evidence="6" type="ORF">J5Y09_13845</name>
</gene>
<evidence type="ECO:0000256" key="4">
    <source>
        <dbReference type="PROSITE-ProRule" id="PRU00335"/>
    </source>
</evidence>
<dbReference type="PANTHER" id="PTHR30055">
    <property type="entry name" value="HTH-TYPE TRANSCRIPTIONAL REGULATOR RUTR"/>
    <property type="match status" value="1"/>
</dbReference>
<organism evidence="6 7">
    <name type="scientific">Roseomonas nitratireducens</name>
    <dbReference type="NCBI Taxonomy" id="2820810"/>
    <lineage>
        <taxon>Bacteria</taxon>
        <taxon>Pseudomonadati</taxon>
        <taxon>Pseudomonadota</taxon>
        <taxon>Alphaproteobacteria</taxon>
        <taxon>Acetobacterales</taxon>
        <taxon>Roseomonadaceae</taxon>
        <taxon>Roseomonas</taxon>
    </lineage>
</organism>
<dbReference type="Pfam" id="PF17935">
    <property type="entry name" value="TetR_C_27"/>
    <property type="match status" value="1"/>
</dbReference>
<dbReference type="SUPFAM" id="SSF48498">
    <property type="entry name" value="Tetracyclin repressor-like, C-terminal domain"/>
    <property type="match status" value="1"/>
</dbReference>
<evidence type="ECO:0000259" key="5">
    <source>
        <dbReference type="PROSITE" id="PS50977"/>
    </source>
</evidence>
<dbReference type="PROSITE" id="PS50977">
    <property type="entry name" value="HTH_TETR_2"/>
    <property type="match status" value="1"/>
</dbReference>
<protein>
    <submittedName>
        <fullName evidence="6">TetR family transcriptional regulator</fullName>
    </submittedName>
</protein>
<name>A0ABS4AUG5_9PROT</name>
<dbReference type="Gene3D" id="1.10.357.10">
    <property type="entry name" value="Tetracycline Repressor, domain 2"/>
    <property type="match status" value="1"/>
</dbReference>
<dbReference type="PRINTS" id="PR00455">
    <property type="entry name" value="HTHTETR"/>
</dbReference>
<feature type="domain" description="HTH tetR-type" evidence="5">
    <location>
        <begin position="14"/>
        <end position="74"/>
    </location>
</feature>
<dbReference type="InterPro" id="IPR001647">
    <property type="entry name" value="HTH_TetR"/>
</dbReference>
<keyword evidence="2 4" id="KW-0238">DNA-binding</keyword>
<dbReference type="Proteomes" id="UP000680815">
    <property type="component" value="Unassembled WGS sequence"/>
</dbReference>
<dbReference type="InterPro" id="IPR009057">
    <property type="entry name" value="Homeodomain-like_sf"/>
</dbReference>
<evidence type="ECO:0000313" key="6">
    <source>
        <dbReference type="EMBL" id="MBP0465001.1"/>
    </source>
</evidence>
<dbReference type="SUPFAM" id="SSF46689">
    <property type="entry name" value="Homeodomain-like"/>
    <property type="match status" value="1"/>
</dbReference>
<sequence>MASPAPASQEDRAAATRQRILEVAEGLFRAIGYQKTAVADIARELGMSPANVYRFFPSKSAINEAITARLLEGVTGDLETIAAGPGAAADRLRAMLRMLHARHLALFFDQKRMHDMVSAAMSEHWGVIATFIARIESALARVLEDGARRGEFAPVDPAEGARMLKQATLCWTHPVLIADAMDKRQVEEAQMAGELDGMLDLLVRGLRPDS</sequence>
<dbReference type="InterPro" id="IPR050109">
    <property type="entry name" value="HTH-type_TetR-like_transc_reg"/>
</dbReference>
<keyword evidence="1" id="KW-0805">Transcription regulation</keyword>
<dbReference type="RefSeq" id="WP_209352390.1">
    <property type="nucleotide sequence ID" value="NZ_JAGIYZ010000012.1"/>
</dbReference>
<comment type="caution">
    <text evidence="6">The sequence shown here is derived from an EMBL/GenBank/DDBJ whole genome shotgun (WGS) entry which is preliminary data.</text>
</comment>
<accession>A0ABS4AUG5</accession>
<reference evidence="6 7" key="1">
    <citation type="submission" date="2021-03" db="EMBL/GenBank/DDBJ databases">
        <authorList>
            <person name="So Y."/>
        </authorList>
    </citation>
    <scope>NUCLEOTIDE SEQUENCE [LARGE SCALE GENOMIC DNA]</scope>
    <source>
        <strain evidence="6 7">PWR1</strain>
    </source>
</reference>
<proteinExistence type="predicted"/>
<evidence type="ECO:0000256" key="1">
    <source>
        <dbReference type="ARBA" id="ARBA00023015"/>
    </source>
</evidence>
<dbReference type="PANTHER" id="PTHR30055:SF151">
    <property type="entry name" value="TRANSCRIPTIONAL REGULATORY PROTEIN"/>
    <property type="match status" value="1"/>
</dbReference>
<evidence type="ECO:0000256" key="3">
    <source>
        <dbReference type="ARBA" id="ARBA00023163"/>
    </source>
</evidence>
<evidence type="ECO:0000313" key="7">
    <source>
        <dbReference type="Proteomes" id="UP000680815"/>
    </source>
</evidence>
<dbReference type="InterPro" id="IPR036271">
    <property type="entry name" value="Tet_transcr_reg_TetR-rel_C_sf"/>
</dbReference>
<evidence type="ECO:0000256" key="2">
    <source>
        <dbReference type="ARBA" id="ARBA00023125"/>
    </source>
</evidence>